<keyword evidence="13 14" id="KW-0342">GTP-binding</keyword>
<gene>
    <name evidence="17" type="ORF">A5892_11690</name>
</gene>
<evidence type="ECO:0000256" key="1">
    <source>
        <dbReference type="ARBA" id="ARBA00000312"/>
    </source>
</evidence>
<comment type="catalytic activity">
    <reaction evidence="2 14">
        <text>adenosylcob(III)inamide phosphate + GTP + H(+) = adenosylcob(III)inamide-GDP + diphosphate</text>
        <dbReference type="Rhea" id="RHEA:22712"/>
        <dbReference type="ChEBI" id="CHEBI:15378"/>
        <dbReference type="ChEBI" id="CHEBI:33019"/>
        <dbReference type="ChEBI" id="CHEBI:37565"/>
        <dbReference type="ChEBI" id="CHEBI:58502"/>
        <dbReference type="ChEBI" id="CHEBI:60487"/>
        <dbReference type="EC" id="2.7.7.62"/>
    </reaction>
</comment>
<dbReference type="GO" id="GO:0005525">
    <property type="term" value="F:GTP binding"/>
    <property type="evidence" value="ECO:0007669"/>
    <property type="project" value="UniProtKB-UniRule"/>
</dbReference>
<protein>
    <recommendedName>
        <fullName evidence="14">Bifunctional adenosylcobalamin biosynthesis protein</fullName>
        <ecNumber evidence="14">2.7.1.156</ecNumber>
        <ecNumber evidence="14">2.7.7.62</ecNumber>
    </recommendedName>
</protein>
<name>A0A172YGG2_9GAMM</name>
<evidence type="ECO:0000256" key="2">
    <source>
        <dbReference type="ARBA" id="ARBA00000711"/>
    </source>
</evidence>
<feature type="binding site" evidence="16">
    <location>
        <begin position="49"/>
        <end position="52"/>
    </location>
    <ligand>
        <name>GTP</name>
        <dbReference type="ChEBI" id="CHEBI:37565"/>
    </ligand>
</feature>
<dbReference type="InterPro" id="IPR003203">
    <property type="entry name" value="CobU/CobP"/>
</dbReference>
<dbReference type="GO" id="GO:0009236">
    <property type="term" value="P:cobalamin biosynthetic process"/>
    <property type="evidence" value="ECO:0007669"/>
    <property type="project" value="UniProtKB-UniRule"/>
</dbReference>
<dbReference type="EC" id="2.7.1.156" evidence="14"/>
<dbReference type="PIRSF" id="PIRSF006135">
    <property type="entry name" value="CobU"/>
    <property type="match status" value="1"/>
</dbReference>
<keyword evidence="8 14" id="KW-0169">Cobalamin biosynthesis</keyword>
<dbReference type="NCBIfam" id="NF004469">
    <property type="entry name" value="PRK05800.1"/>
    <property type="match status" value="1"/>
</dbReference>
<evidence type="ECO:0000313" key="17">
    <source>
        <dbReference type="EMBL" id="ANF58045.1"/>
    </source>
</evidence>
<evidence type="ECO:0000256" key="10">
    <source>
        <dbReference type="ARBA" id="ARBA00022741"/>
    </source>
</evidence>
<dbReference type="InterPro" id="IPR027417">
    <property type="entry name" value="P-loop_NTPase"/>
</dbReference>
<dbReference type="PANTHER" id="PTHR34848">
    <property type="match status" value="1"/>
</dbReference>
<keyword evidence="18" id="KW-1185">Reference proteome</keyword>
<evidence type="ECO:0000256" key="8">
    <source>
        <dbReference type="ARBA" id="ARBA00022573"/>
    </source>
</evidence>
<dbReference type="UniPathway" id="UPA00148">
    <property type="reaction ID" value="UER00236"/>
</dbReference>
<evidence type="ECO:0000256" key="16">
    <source>
        <dbReference type="PIRSR" id="PIRSR006135-2"/>
    </source>
</evidence>
<feature type="binding site" evidence="16">
    <location>
        <begin position="7"/>
        <end position="14"/>
    </location>
    <ligand>
        <name>GTP</name>
        <dbReference type="ChEBI" id="CHEBI:37565"/>
    </ligand>
</feature>
<feature type="binding site" evidence="16">
    <location>
        <begin position="32"/>
        <end position="34"/>
    </location>
    <ligand>
        <name>GTP</name>
        <dbReference type="ChEBI" id="CHEBI:37565"/>
    </ligand>
</feature>
<keyword evidence="9 14" id="KW-0808">Transferase</keyword>
<comment type="catalytic activity">
    <reaction evidence="1 14">
        <text>adenosylcob(III)inamide + ATP = adenosylcob(III)inamide phosphate + ADP + H(+)</text>
        <dbReference type="Rhea" id="RHEA:15769"/>
        <dbReference type="ChEBI" id="CHEBI:2480"/>
        <dbReference type="ChEBI" id="CHEBI:15378"/>
        <dbReference type="ChEBI" id="CHEBI:30616"/>
        <dbReference type="ChEBI" id="CHEBI:58502"/>
        <dbReference type="ChEBI" id="CHEBI:456216"/>
        <dbReference type="EC" id="2.7.1.156"/>
    </reaction>
</comment>
<comment type="function">
    <text evidence="4 14">Catalyzes ATP-dependent phosphorylation of adenosylcobinamide and addition of GMP to adenosylcobinamide phosphate.</text>
</comment>
<reference evidence="17 18" key="1">
    <citation type="submission" date="2016-04" db="EMBL/GenBank/DDBJ databases">
        <title>Complete Genome Sequence of Halotalea alkalilenta IHB B 13600.</title>
        <authorList>
            <person name="Swarnkar M.K."/>
            <person name="Sharma A."/>
            <person name="Kaushal K."/>
            <person name="Soni R."/>
            <person name="Rana S."/>
            <person name="Singh A.K."/>
            <person name="Gulati A."/>
        </authorList>
    </citation>
    <scope>NUCLEOTIDE SEQUENCE [LARGE SCALE GENOMIC DNA]</scope>
    <source>
        <strain evidence="17 18">IHB B 13600</strain>
    </source>
</reference>
<organism evidence="17 18">
    <name type="scientific">Halotalea alkalilenta</name>
    <dbReference type="NCBI Taxonomy" id="376489"/>
    <lineage>
        <taxon>Bacteria</taxon>
        <taxon>Pseudomonadati</taxon>
        <taxon>Pseudomonadota</taxon>
        <taxon>Gammaproteobacteria</taxon>
        <taxon>Oceanospirillales</taxon>
        <taxon>Halomonadaceae</taxon>
        <taxon>Halotalea</taxon>
    </lineage>
</organism>
<evidence type="ECO:0000256" key="7">
    <source>
        <dbReference type="ARBA" id="ARBA00007490"/>
    </source>
</evidence>
<dbReference type="GO" id="GO:0005524">
    <property type="term" value="F:ATP binding"/>
    <property type="evidence" value="ECO:0007669"/>
    <property type="project" value="UniProtKB-UniRule"/>
</dbReference>
<dbReference type="Pfam" id="PF02283">
    <property type="entry name" value="CobU"/>
    <property type="match status" value="1"/>
</dbReference>
<dbReference type="GO" id="GO:0008820">
    <property type="term" value="F:cobinamide phosphate guanylyltransferase activity"/>
    <property type="evidence" value="ECO:0007669"/>
    <property type="project" value="UniProtKB-UniRule"/>
</dbReference>
<dbReference type="Gene3D" id="3.40.50.300">
    <property type="entry name" value="P-loop containing nucleotide triphosphate hydrolases"/>
    <property type="match status" value="1"/>
</dbReference>
<evidence type="ECO:0000256" key="14">
    <source>
        <dbReference type="PIRNR" id="PIRNR006135"/>
    </source>
</evidence>
<comment type="catalytic activity">
    <reaction evidence="3">
        <text>adenosylcob(III)inamide + GTP = adenosylcob(III)inamide phosphate + GDP + H(+)</text>
        <dbReference type="Rhea" id="RHEA:15765"/>
        <dbReference type="ChEBI" id="CHEBI:2480"/>
        <dbReference type="ChEBI" id="CHEBI:15378"/>
        <dbReference type="ChEBI" id="CHEBI:37565"/>
        <dbReference type="ChEBI" id="CHEBI:58189"/>
        <dbReference type="ChEBI" id="CHEBI:58502"/>
        <dbReference type="EC" id="2.7.1.156"/>
    </reaction>
</comment>
<sequence>MLELVLGGMRSGKSLHAERLAASSGLEVHYIATAQAGDDEMRARIAQHRSRRPSGWRLHESPLALAETIEREARQTRLLLVDCLTLWVSNQLMEAPEQLEERSAALVAALAAAPGRIVVVSNEVGQGGVPMNALARRFVDLSGVLHQRIAERAERVWWVVAGLPQCLKGRPDA</sequence>
<dbReference type="STRING" id="376489.A5892_11690"/>
<feature type="binding site" evidence="16">
    <location>
        <position position="60"/>
    </location>
    <ligand>
        <name>GTP</name>
        <dbReference type="ChEBI" id="CHEBI:37565"/>
    </ligand>
</feature>
<keyword evidence="11 14" id="KW-0418">Kinase</keyword>
<dbReference type="PANTHER" id="PTHR34848:SF1">
    <property type="entry name" value="BIFUNCTIONAL ADENOSYLCOBALAMIN BIOSYNTHESIS PROTEIN COBU"/>
    <property type="match status" value="1"/>
</dbReference>
<keyword evidence="17" id="KW-0548">Nucleotidyltransferase</keyword>
<dbReference type="AlphaFoldDB" id="A0A172YGG2"/>
<dbReference type="SUPFAM" id="SSF52540">
    <property type="entry name" value="P-loop containing nucleoside triphosphate hydrolases"/>
    <property type="match status" value="1"/>
</dbReference>
<evidence type="ECO:0000256" key="4">
    <source>
        <dbReference type="ARBA" id="ARBA00003889"/>
    </source>
</evidence>
<proteinExistence type="inferred from homology"/>
<evidence type="ECO:0000256" key="9">
    <source>
        <dbReference type="ARBA" id="ARBA00022679"/>
    </source>
</evidence>
<dbReference type="KEGG" id="haa:A5892_11690"/>
<comment type="pathway">
    <text evidence="5 14">Cofactor biosynthesis; adenosylcobalamin biosynthesis; adenosylcobalamin from cob(II)yrinate a,c-diamide: step 6/7.</text>
</comment>
<dbReference type="Proteomes" id="UP000077875">
    <property type="component" value="Chromosome"/>
</dbReference>
<dbReference type="EMBL" id="CP015243">
    <property type="protein sequence ID" value="ANF58045.1"/>
    <property type="molecule type" value="Genomic_DNA"/>
</dbReference>
<keyword evidence="12 14" id="KW-0067">ATP-binding</keyword>
<evidence type="ECO:0000256" key="13">
    <source>
        <dbReference type="ARBA" id="ARBA00023134"/>
    </source>
</evidence>
<comment type="pathway">
    <text evidence="6 14">Cofactor biosynthesis; adenosylcobalamin biosynthesis; adenosylcobalamin from cob(II)yrinate a,c-diamide: step 5/7.</text>
</comment>
<dbReference type="RefSeq" id="WP_064122951.1">
    <property type="nucleotide sequence ID" value="NZ_CP015243.1"/>
</dbReference>
<evidence type="ECO:0000256" key="5">
    <source>
        <dbReference type="ARBA" id="ARBA00004692"/>
    </source>
</evidence>
<dbReference type="EC" id="2.7.7.62" evidence="14"/>
<keyword evidence="10 14" id="KW-0547">Nucleotide-binding</keyword>
<evidence type="ECO:0000256" key="11">
    <source>
        <dbReference type="ARBA" id="ARBA00022777"/>
    </source>
</evidence>
<evidence type="ECO:0000256" key="12">
    <source>
        <dbReference type="ARBA" id="ARBA00022840"/>
    </source>
</evidence>
<dbReference type="GO" id="GO:0043752">
    <property type="term" value="F:adenosylcobinamide kinase activity"/>
    <property type="evidence" value="ECO:0007669"/>
    <property type="project" value="UniProtKB-EC"/>
</dbReference>
<evidence type="ECO:0000256" key="15">
    <source>
        <dbReference type="PIRSR" id="PIRSR006135-1"/>
    </source>
</evidence>
<feature type="active site" description="GMP-histidine intermediate" evidence="15">
    <location>
        <position position="48"/>
    </location>
</feature>
<evidence type="ECO:0000256" key="3">
    <source>
        <dbReference type="ARBA" id="ARBA00001522"/>
    </source>
</evidence>
<evidence type="ECO:0000313" key="18">
    <source>
        <dbReference type="Proteomes" id="UP000077875"/>
    </source>
</evidence>
<evidence type="ECO:0000256" key="6">
    <source>
        <dbReference type="ARBA" id="ARBA00005159"/>
    </source>
</evidence>
<dbReference type="CDD" id="cd00544">
    <property type="entry name" value="CobU"/>
    <property type="match status" value="1"/>
</dbReference>
<accession>A0A172YGG2</accession>
<feature type="binding site" evidence="16">
    <location>
        <position position="82"/>
    </location>
    <ligand>
        <name>GTP</name>
        <dbReference type="ChEBI" id="CHEBI:37565"/>
    </ligand>
</feature>
<comment type="similarity">
    <text evidence="7 14">Belongs to the CobU/CobP family.</text>
</comment>